<feature type="compositionally biased region" description="Acidic residues" evidence="1">
    <location>
        <begin position="156"/>
        <end position="171"/>
    </location>
</feature>
<evidence type="ECO:0000256" key="1">
    <source>
        <dbReference type="SAM" id="MobiDB-lite"/>
    </source>
</evidence>
<organism evidence="2 3">
    <name type="scientific">Umbelopsis vinacea</name>
    <dbReference type="NCBI Taxonomy" id="44442"/>
    <lineage>
        <taxon>Eukaryota</taxon>
        <taxon>Fungi</taxon>
        <taxon>Fungi incertae sedis</taxon>
        <taxon>Mucoromycota</taxon>
        <taxon>Mucoromycotina</taxon>
        <taxon>Umbelopsidomycetes</taxon>
        <taxon>Umbelopsidales</taxon>
        <taxon>Umbelopsidaceae</taxon>
        <taxon>Umbelopsis</taxon>
    </lineage>
</organism>
<gene>
    <name evidence="2" type="ORF">INT44_002437</name>
</gene>
<protein>
    <submittedName>
        <fullName evidence="2">Uncharacterized protein</fullName>
    </submittedName>
</protein>
<dbReference type="EMBL" id="JAEPRA010000005">
    <property type="protein sequence ID" value="KAG2185644.1"/>
    <property type="molecule type" value="Genomic_DNA"/>
</dbReference>
<feature type="region of interest" description="Disordered" evidence="1">
    <location>
        <begin position="29"/>
        <end position="55"/>
    </location>
</feature>
<feature type="region of interest" description="Disordered" evidence="1">
    <location>
        <begin position="145"/>
        <end position="171"/>
    </location>
</feature>
<evidence type="ECO:0000313" key="3">
    <source>
        <dbReference type="Proteomes" id="UP000612746"/>
    </source>
</evidence>
<dbReference type="Proteomes" id="UP000612746">
    <property type="component" value="Unassembled WGS sequence"/>
</dbReference>
<dbReference type="InterPro" id="IPR027921">
    <property type="entry name" value="NOPCHAP1"/>
</dbReference>
<feature type="compositionally biased region" description="Polar residues" evidence="1">
    <location>
        <begin position="30"/>
        <end position="44"/>
    </location>
</feature>
<accession>A0A8H7Q5Y1</accession>
<keyword evidence="3" id="KW-1185">Reference proteome</keyword>
<name>A0A8H7Q5Y1_9FUNG</name>
<dbReference type="PANTHER" id="PTHR28674:SF1">
    <property type="entry name" value="NOP PROTEIN CHAPERONE 1"/>
    <property type="match status" value="1"/>
</dbReference>
<proteinExistence type="predicted"/>
<dbReference type="GO" id="GO:0062064">
    <property type="term" value="F:box C/D methylation guide snoRNP complex binding"/>
    <property type="evidence" value="ECO:0007669"/>
    <property type="project" value="TreeGrafter"/>
</dbReference>
<sequence length="171" mass="18807">MSGNKSMKPDHSAELLDFPSRSEAIAKLLSDTTETLQKPSTDSAPPTIPPPELRKTFKMPVKSDLMTRLQTFLPELESANRQLDQQVSLDPKKVDIENVDDSEQYIEMNLGLGVFEEKKASASSDEESEVDESIILNPFSAAVADKNPGITLMDQDLSEDDDSDESAEDSS</sequence>
<reference evidence="2" key="1">
    <citation type="submission" date="2020-12" db="EMBL/GenBank/DDBJ databases">
        <title>Metabolic potential, ecology and presence of endohyphal bacteria is reflected in genomic diversity of Mucoromycotina.</title>
        <authorList>
            <person name="Muszewska A."/>
            <person name="Okrasinska A."/>
            <person name="Steczkiewicz K."/>
            <person name="Drgas O."/>
            <person name="Orlowska M."/>
            <person name="Perlinska-Lenart U."/>
            <person name="Aleksandrzak-Piekarczyk T."/>
            <person name="Szatraj K."/>
            <person name="Zielenkiewicz U."/>
            <person name="Pilsyk S."/>
            <person name="Malc E."/>
            <person name="Mieczkowski P."/>
            <person name="Kruszewska J.S."/>
            <person name="Biernat P."/>
            <person name="Pawlowska J."/>
        </authorList>
    </citation>
    <scope>NUCLEOTIDE SEQUENCE</scope>
    <source>
        <strain evidence="2">WA0000051536</strain>
    </source>
</reference>
<evidence type="ECO:0000313" key="2">
    <source>
        <dbReference type="EMBL" id="KAG2185644.1"/>
    </source>
</evidence>
<dbReference type="AlphaFoldDB" id="A0A8H7Q5Y1"/>
<dbReference type="PANTHER" id="PTHR28674">
    <property type="entry name" value="SIMILAR TO DNA SEGMENT, CHR 10, WAYNE STATE UNIVERSITY 102,-EXPRESSED"/>
    <property type="match status" value="1"/>
</dbReference>
<dbReference type="OrthoDB" id="1112980at2759"/>
<comment type="caution">
    <text evidence="2">The sequence shown here is derived from an EMBL/GenBank/DDBJ whole genome shotgun (WGS) entry which is preliminary data.</text>
</comment>
<dbReference type="Pfam" id="PF15370">
    <property type="entry name" value="NOPCHAP1"/>
    <property type="match status" value="1"/>
</dbReference>
<dbReference type="GO" id="GO:0000492">
    <property type="term" value="P:box C/D snoRNP assembly"/>
    <property type="evidence" value="ECO:0007669"/>
    <property type="project" value="InterPro"/>
</dbReference>